<reference evidence="8" key="1">
    <citation type="submission" date="2020-05" db="EMBL/GenBank/DDBJ databases">
        <authorList>
            <person name="Chiriac C."/>
            <person name="Salcher M."/>
            <person name="Ghai R."/>
            <person name="Kavagutti S V."/>
        </authorList>
    </citation>
    <scope>NUCLEOTIDE SEQUENCE</scope>
</reference>
<evidence type="ECO:0000259" key="7">
    <source>
        <dbReference type="Pfam" id="PF01545"/>
    </source>
</evidence>
<evidence type="ECO:0000256" key="2">
    <source>
        <dbReference type="ARBA" id="ARBA00022448"/>
    </source>
</evidence>
<dbReference type="PANTHER" id="PTHR13414">
    <property type="entry name" value="HUEL-CATION TRANSPORTER"/>
    <property type="match status" value="1"/>
</dbReference>
<comment type="subcellular location">
    <subcellularLocation>
        <location evidence="1">Membrane</location>
        <topology evidence="1">Multi-pass membrane protein</topology>
    </subcellularLocation>
</comment>
<keyword evidence="4 6" id="KW-1133">Transmembrane helix</keyword>
<dbReference type="InterPro" id="IPR027469">
    <property type="entry name" value="Cation_efflux_TMD_sf"/>
</dbReference>
<keyword evidence="5 6" id="KW-0472">Membrane</keyword>
<evidence type="ECO:0000256" key="3">
    <source>
        <dbReference type="ARBA" id="ARBA00022692"/>
    </source>
</evidence>
<dbReference type="GO" id="GO:0006829">
    <property type="term" value="P:zinc ion transport"/>
    <property type="evidence" value="ECO:0007669"/>
    <property type="project" value="InterPro"/>
</dbReference>
<feature type="transmembrane region" description="Helical" evidence="6">
    <location>
        <begin position="166"/>
        <end position="186"/>
    </location>
</feature>
<dbReference type="NCBIfam" id="TIGR01297">
    <property type="entry name" value="CDF"/>
    <property type="match status" value="1"/>
</dbReference>
<accession>A0A6J6D6U9</accession>
<dbReference type="InterPro" id="IPR058533">
    <property type="entry name" value="Cation_efflux_TM"/>
</dbReference>
<organism evidence="8">
    <name type="scientific">freshwater metagenome</name>
    <dbReference type="NCBI Taxonomy" id="449393"/>
    <lineage>
        <taxon>unclassified sequences</taxon>
        <taxon>metagenomes</taxon>
        <taxon>ecological metagenomes</taxon>
    </lineage>
</organism>
<dbReference type="EMBL" id="CAEZTI010000036">
    <property type="protein sequence ID" value="CAB4559522.1"/>
    <property type="molecule type" value="Genomic_DNA"/>
</dbReference>
<dbReference type="InterPro" id="IPR002524">
    <property type="entry name" value="Cation_efflux"/>
</dbReference>
<evidence type="ECO:0000256" key="6">
    <source>
        <dbReference type="SAM" id="Phobius"/>
    </source>
</evidence>
<evidence type="ECO:0000256" key="4">
    <source>
        <dbReference type="ARBA" id="ARBA00022989"/>
    </source>
</evidence>
<sequence>MHEGSRKAIVAAFFANLGIALSKVVGAVITGSAGLAAEAVHSFADTGNQGLLMLGAKRSMRGRDDEHPFGHERERYFWAFVVALVLFSMGGLFAIYEGVSKLRHPHETSNISVALVILIVAILLESYSLRTAVKEVQHIKPSTMSYWQFIRTAKQPELPTVLLEDVAAETGLFLALAGLLLGHYTHNPRWDAAGSLSIGVLLVAVAFILGVEMKSLLMGETTSPENKRKLLDALRSHPHVQKVIYMHTEHLGPDTILVATKVIFLPSLPASDVSRSIDEAEEAMRKAVPEATFIFIEPDMARLVV</sequence>
<keyword evidence="2" id="KW-0813">Transport</keyword>
<name>A0A6J6D6U9_9ZZZZ</name>
<proteinExistence type="predicted"/>
<dbReference type="Gene3D" id="1.20.1510.10">
    <property type="entry name" value="Cation efflux protein transmembrane domain"/>
    <property type="match status" value="1"/>
</dbReference>
<feature type="transmembrane region" description="Helical" evidence="6">
    <location>
        <begin position="108"/>
        <end position="124"/>
    </location>
</feature>
<feature type="transmembrane region" description="Helical" evidence="6">
    <location>
        <begin position="192"/>
        <end position="211"/>
    </location>
</feature>
<dbReference type="SUPFAM" id="SSF161111">
    <property type="entry name" value="Cation efflux protein transmembrane domain-like"/>
    <property type="match status" value="1"/>
</dbReference>
<evidence type="ECO:0000256" key="5">
    <source>
        <dbReference type="ARBA" id="ARBA00023136"/>
    </source>
</evidence>
<dbReference type="AlphaFoldDB" id="A0A6J6D6U9"/>
<dbReference type="InterPro" id="IPR036837">
    <property type="entry name" value="Cation_efflux_CTD_sf"/>
</dbReference>
<dbReference type="Pfam" id="PF01545">
    <property type="entry name" value="Cation_efflux"/>
    <property type="match status" value="1"/>
</dbReference>
<dbReference type="SUPFAM" id="SSF160240">
    <property type="entry name" value="Cation efflux protein cytoplasmic domain-like"/>
    <property type="match status" value="1"/>
</dbReference>
<dbReference type="GO" id="GO:0016020">
    <property type="term" value="C:membrane"/>
    <property type="evidence" value="ECO:0007669"/>
    <property type="project" value="UniProtKB-SubCell"/>
</dbReference>
<dbReference type="PANTHER" id="PTHR13414:SF9">
    <property type="entry name" value="PROTON-COUPLED ZINC ANTIPORTER SLC30A9, MITOCHONDRIAL"/>
    <property type="match status" value="1"/>
</dbReference>
<evidence type="ECO:0000256" key="1">
    <source>
        <dbReference type="ARBA" id="ARBA00004141"/>
    </source>
</evidence>
<dbReference type="InterPro" id="IPR040177">
    <property type="entry name" value="SLC30A9"/>
</dbReference>
<feature type="transmembrane region" description="Helical" evidence="6">
    <location>
        <begin position="76"/>
        <end position="96"/>
    </location>
</feature>
<dbReference type="GO" id="GO:0008324">
    <property type="term" value="F:monoatomic cation transmembrane transporter activity"/>
    <property type="evidence" value="ECO:0007669"/>
    <property type="project" value="InterPro"/>
</dbReference>
<evidence type="ECO:0000313" key="8">
    <source>
        <dbReference type="EMBL" id="CAB4559522.1"/>
    </source>
</evidence>
<keyword evidence="3 6" id="KW-0812">Transmembrane</keyword>
<feature type="domain" description="Cation efflux protein transmembrane" evidence="7">
    <location>
        <begin position="10"/>
        <end position="218"/>
    </location>
</feature>
<protein>
    <submittedName>
        <fullName evidence="8">Unannotated protein</fullName>
    </submittedName>
</protein>
<gene>
    <name evidence="8" type="ORF">UFOPK1619_00297</name>
</gene>